<reference evidence="5 6" key="1">
    <citation type="submission" date="2020-02" db="EMBL/GenBank/DDBJ databases">
        <title>Draft genome sequence of Haematococcus lacustris strain NIES-144.</title>
        <authorList>
            <person name="Morimoto D."/>
            <person name="Nakagawa S."/>
            <person name="Yoshida T."/>
            <person name="Sawayama S."/>
        </authorList>
    </citation>
    <scope>NUCLEOTIDE SEQUENCE [LARGE SCALE GENOMIC DNA]</scope>
    <source>
        <strain evidence="5 6">NIES-144</strain>
    </source>
</reference>
<dbReference type="InterPro" id="IPR043129">
    <property type="entry name" value="ATPase_NBD"/>
</dbReference>
<dbReference type="CDD" id="cd10210">
    <property type="entry name" value="ASKHA_NBD_Arp6"/>
    <property type="match status" value="1"/>
</dbReference>
<dbReference type="Gene3D" id="3.90.640.10">
    <property type="entry name" value="Actin, Chain A, domain 4"/>
    <property type="match status" value="1"/>
</dbReference>
<feature type="non-terminal residue" evidence="5">
    <location>
        <position position="412"/>
    </location>
</feature>
<evidence type="ECO:0008006" key="7">
    <source>
        <dbReference type="Google" id="ProtNLM"/>
    </source>
</evidence>
<dbReference type="GO" id="GO:0005737">
    <property type="term" value="C:cytoplasm"/>
    <property type="evidence" value="ECO:0007669"/>
    <property type="project" value="UniProtKB-SubCell"/>
</dbReference>
<dbReference type="SMART" id="SM00268">
    <property type="entry name" value="ACTIN"/>
    <property type="match status" value="1"/>
</dbReference>
<dbReference type="AlphaFoldDB" id="A0A699YWY1"/>
<proteinExistence type="inferred from homology"/>
<feature type="non-terminal residue" evidence="5">
    <location>
        <position position="1"/>
    </location>
</feature>
<dbReference type="GO" id="GO:0005634">
    <property type="term" value="C:nucleus"/>
    <property type="evidence" value="ECO:0007669"/>
    <property type="project" value="UniProtKB-ARBA"/>
</dbReference>
<comment type="caution">
    <text evidence="5">The sequence shown here is derived from an EMBL/GenBank/DDBJ whole genome shotgun (WGS) entry which is preliminary data.</text>
</comment>
<evidence type="ECO:0000256" key="2">
    <source>
        <dbReference type="ARBA" id="ARBA00005665"/>
    </source>
</evidence>
<dbReference type="FunFam" id="3.90.640.10:FF:000014">
    <property type="entry name" value="Putative actin-related protein 6"/>
    <property type="match status" value="1"/>
</dbReference>
<keyword evidence="3" id="KW-0963">Cytoplasm</keyword>
<feature type="region of interest" description="Disordered" evidence="4">
    <location>
        <begin position="253"/>
        <end position="277"/>
    </location>
</feature>
<feature type="compositionally biased region" description="Low complexity" evidence="4">
    <location>
        <begin position="263"/>
        <end position="277"/>
    </location>
</feature>
<evidence type="ECO:0000256" key="3">
    <source>
        <dbReference type="ARBA" id="ARBA00022490"/>
    </source>
</evidence>
<dbReference type="SUPFAM" id="SSF53067">
    <property type="entry name" value="Actin-like ATPase domain"/>
    <property type="match status" value="2"/>
</dbReference>
<organism evidence="5 6">
    <name type="scientific">Haematococcus lacustris</name>
    <name type="common">Green alga</name>
    <name type="synonym">Haematococcus pluvialis</name>
    <dbReference type="NCBI Taxonomy" id="44745"/>
    <lineage>
        <taxon>Eukaryota</taxon>
        <taxon>Viridiplantae</taxon>
        <taxon>Chlorophyta</taxon>
        <taxon>core chlorophytes</taxon>
        <taxon>Chlorophyceae</taxon>
        <taxon>CS clade</taxon>
        <taxon>Chlamydomonadales</taxon>
        <taxon>Haematococcaceae</taxon>
        <taxon>Haematococcus</taxon>
    </lineage>
</organism>
<dbReference type="Gene3D" id="2.30.36.70">
    <property type="entry name" value="Actin, Chain A, domain 2"/>
    <property type="match status" value="1"/>
</dbReference>
<sequence length="412" mass="43957">MGAGSRGPSAIIVIDNGAGNCKIGIGGEAAPRKVFPNCTAKPKGEKQMYVGDMLLDPKSEISQLTLRRPFDRGYLVGWDLEREIWAHAFKAVLGLGRQPGHLNTRDCGLLMSEPVLNFPAIHNTTQQVVFEEFGFQSFHAAPAPSFSLQRMAAINPQLPAAQAGAGVVLDAGFSFTHVIPYFDNQPLLQVRGGSLNMMDEPYLMEVVKEAVCFVSKDVRNDLKLASLRSSPFKREFVLPDGVSNFRGYLKEPPSGALGEATRGPGASKAAGPGSGHAPSAADQVLLLNNERFMVPEVLFHPSDVGLKQAGVAEAVVQAVSAVHPSLAPLLYNNVCLTGGGVACPGFTARFVSELRPLVPDDYALGVFTPPDPALCAWEGMSNFVTTGQYQGVAMTKAQYEETGGNVGRSSQR</sequence>
<accession>A0A699YWY1</accession>
<evidence type="ECO:0000313" key="5">
    <source>
        <dbReference type="EMBL" id="GFH11029.1"/>
    </source>
</evidence>
<protein>
    <recommendedName>
        <fullName evidence="7">Actin-related protein 6</fullName>
    </recommendedName>
</protein>
<dbReference type="EMBL" id="BLLF01000368">
    <property type="protein sequence ID" value="GFH11029.1"/>
    <property type="molecule type" value="Genomic_DNA"/>
</dbReference>
<comment type="similarity">
    <text evidence="2">Belongs to the actin family. ARP6 subfamily.</text>
</comment>
<keyword evidence="6" id="KW-1185">Reference proteome</keyword>
<dbReference type="Pfam" id="PF00022">
    <property type="entry name" value="Actin"/>
    <property type="match status" value="2"/>
</dbReference>
<evidence type="ECO:0000256" key="1">
    <source>
        <dbReference type="ARBA" id="ARBA00004496"/>
    </source>
</evidence>
<dbReference type="Gene3D" id="3.30.420.40">
    <property type="match status" value="2"/>
</dbReference>
<evidence type="ECO:0000313" key="6">
    <source>
        <dbReference type="Proteomes" id="UP000485058"/>
    </source>
</evidence>
<gene>
    <name evidence="5" type="ORF">HaLaN_06458</name>
</gene>
<dbReference type="InterPro" id="IPR004000">
    <property type="entry name" value="Actin"/>
</dbReference>
<dbReference type="Proteomes" id="UP000485058">
    <property type="component" value="Unassembled WGS sequence"/>
</dbReference>
<name>A0A699YWY1_HAELA</name>
<comment type="subcellular location">
    <subcellularLocation>
        <location evidence="1">Cytoplasm</location>
    </subcellularLocation>
</comment>
<evidence type="ECO:0000256" key="4">
    <source>
        <dbReference type="SAM" id="MobiDB-lite"/>
    </source>
</evidence>
<dbReference type="PANTHER" id="PTHR11937">
    <property type="entry name" value="ACTIN"/>
    <property type="match status" value="1"/>
</dbReference>